<evidence type="ECO:0000313" key="1">
    <source>
        <dbReference type="EMBL" id="KAJ1170174.1"/>
    </source>
</evidence>
<dbReference type="EMBL" id="JANPWB010000007">
    <property type="protein sequence ID" value="KAJ1170174.1"/>
    <property type="molecule type" value="Genomic_DNA"/>
</dbReference>
<dbReference type="AlphaFoldDB" id="A0AAV7T1C4"/>
<dbReference type="Proteomes" id="UP001066276">
    <property type="component" value="Chromosome 4_1"/>
</dbReference>
<name>A0AAV7T1C4_PLEWA</name>
<protein>
    <submittedName>
        <fullName evidence="1">Uncharacterized protein</fullName>
    </submittedName>
</protein>
<gene>
    <name evidence="1" type="ORF">NDU88_002055</name>
</gene>
<reference evidence="1" key="1">
    <citation type="journal article" date="2022" name="bioRxiv">
        <title>Sequencing and chromosome-scale assembly of the giantPleurodeles waltlgenome.</title>
        <authorList>
            <person name="Brown T."/>
            <person name="Elewa A."/>
            <person name="Iarovenko S."/>
            <person name="Subramanian E."/>
            <person name="Araus A.J."/>
            <person name="Petzold A."/>
            <person name="Susuki M."/>
            <person name="Suzuki K.-i.T."/>
            <person name="Hayashi T."/>
            <person name="Toyoda A."/>
            <person name="Oliveira C."/>
            <person name="Osipova E."/>
            <person name="Leigh N.D."/>
            <person name="Simon A."/>
            <person name="Yun M.H."/>
        </authorList>
    </citation>
    <scope>NUCLEOTIDE SEQUENCE</scope>
    <source>
        <strain evidence="1">20211129_DDA</strain>
        <tissue evidence="1">Liver</tissue>
    </source>
</reference>
<comment type="caution">
    <text evidence="1">The sequence shown here is derived from an EMBL/GenBank/DDBJ whole genome shotgun (WGS) entry which is preliminary data.</text>
</comment>
<keyword evidence="2" id="KW-1185">Reference proteome</keyword>
<proteinExistence type="predicted"/>
<sequence length="83" mass="9678">MTCEHQTEERERLGATAPSLWEEKKQHAPPKEVNINWRNFDGGMGDDECLDVSTIELKERELDDVVELDYDHEEGELEDKIPH</sequence>
<evidence type="ECO:0000313" key="2">
    <source>
        <dbReference type="Proteomes" id="UP001066276"/>
    </source>
</evidence>
<accession>A0AAV7T1C4</accession>
<organism evidence="1 2">
    <name type="scientific">Pleurodeles waltl</name>
    <name type="common">Iberian ribbed newt</name>
    <dbReference type="NCBI Taxonomy" id="8319"/>
    <lineage>
        <taxon>Eukaryota</taxon>
        <taxon>Metazoa</taxon>
        <taxon>Chordata</taxon>
        <taxon>Craniata</taxon>
        <taxon>Vertebrata</taxon>
        <taxon>Euteleostomi</taxon>
        <taxon>Amphibia</taxon>
        <taxon>Batrachia</taxon>
        <taxon>Caudata</taxon>
        <taxon>Salamandroidea</taxon>
        <taxon>Salamandridae</taxon>
        <taxon>Pleurodelinae</taxon>
        <taxon>Pleurodeles</taxon>
    </lineage>
</organism>